<dbReference type="Proteomes" id="UP000769157">
    <property type="component" value="Unassembled WGS sequence"/>
</dbReference>
<comment type="function">
    <text evidence="10">Splits internally a 1,3-beta-glucan molecule and transfers the newly generated reducing end (the donor) to the non-reducing end of another 1,3-beta-glucan molecule (the acceptor) forming a 1,3-beta linkage, resulting in the elongation of 1,3-beta-glucan chains in the cell wall.</text>
</comment>
<evidence type="ECO:0000256" key="4">
    <source>
        <dbReference type="ARBA" id="ARBA00022622"/>
    </source>
</evidence>
<dbReference type="GO" id="GO:0071970">
    <property type="term" value="P:fungal-type cell wall (1-&gt;3)-beta-D-glucan biosynthetic process"/>
    <property type="evidence" value="ECO:0007669"/>
    <property type="project" value="TreeGrafter"/>
</dbReference>
<sequence length="447" mass="47690">MRLSLFWLSLAGAVSAALPSINVTGNAFLNSETGERFYIRGVDYQPGGSSNLTDPLGDVESCSRDIPYFQELGLNTIRVYSVDNTLDHSECMQKLDDAGIYLILDVTTPGASISRSNPNCSYNADFLQSIFATVDAFADYDNVLGFFAGNEVVNDESVLDTAPYIKATVRDLKKYIKARNYRSIPVGYSAADVSSVRLDLAHYLNCGNDSTARVDMLGVNDYSWCGHSSFTQSGYSQKVKSYTGYSAPIFLSEYGCNTQGTREFSEVASIYSTQMSSVFSGGLVYEYSQEADNYGLVEINGDSVTTLDDFNNLKDMLNSTTDPTGDGGYVTTNTASSCPTGWDFDINVPDTPSDASSLFEKGAGEGSGFDAETQESCDGSFDYSDVSSSEVVSSSTKTSASSTKTSATTSSSTSSASQTSSSSKGEAAQLSVGSLSSVLVLVSVLFL</sequence>
<keyword evidence="8" id="KW-0325">Glycoprotein</keyword>
<dbReference type="GO" id="GO:0031505">
    <property type="term" value="P:fungal-type cell wall organization"/>
    <property type="evidence" value="ECO:0007669"/>
    <property type="project" value="TreeGrafter"/>
</dbReference>
<evidence type="ECO:0000256" key="1">
    <source>
        <dbReference type="ARBA" id="ARBA00004196"/>
    </source>
</evidence>
<dbReference type="PANTHER" id="PTHR31468:SF5">
    <property type="entry name" value="1,3-BETA-GLUCANOSYLTRANSFERASE GAS5"/>
    <property type="match status" value="1"/>
</dbReference>
<gene>
    <name evidence="12" type="ORF">OGAPHI_004249</name>
</gene>
<comment type="subcellular location">
    <subcellularLocation>
        <location evidence="1">Cell envelope</location>
    </subcellularLocation>
    <subcellularLocation>
        <location evidence="10">Cell membrane</location>
        <topology evidence="10">Lipid-anchor</topology>
        <topology evidence="10">GPI-anchor</topology>
    </subcellularLocation>
    <subcellularLocation>
        <location evidence="2">Membrane</location>
        <topology evidence="2">Lipid-anchor</topology>
        <topology evidence="2">GPI-anchor</topology>
    </subcellularLocation>
</comment>
<organism evidence="12 13">
    <name type="scientific">Ogataea philodendri</name>
    <dbReference type="NCBI Taxonomy" id="1378263"/>
    <lineage>
        <taxon>Eukaryota</taxon>
        <taxon>Fungi</taxon>
        <taxon>Dikarya</taxon>
        <taxon>Ascomycota</taxon>
        <taxon>Saccharomycotina</taxon>
        <taxon>Pichiomycetes</taxon>
        <taxon>Pichiales</taxon>
        <taxon>Pichiaceae</taxon>
        <taxon>Ogataea</taxon>
    </lineage>
</organism>
<name>A0A9P8P6D2_9ASCO</name>
<dbReference type="GeneID" id="70236214"/>
<feature type="region of interest" description="Disordered" evidence="11">
    <location>
        <begin position="394"/>
        <end position="425"/>
    </location>
</feature>
<evidence type="ECO:0000256" key="6">
    <source>
        <dbReference type="ARBA" id="ARBA00022729"/>
    </source>
</evidence>
<dbReference type="RefSeq" id="XP_046061264.1">
    <property type="nucleotide sequence ID" value="XM_046205307.1"/>
</dbReference>
<dbReference type="GO" id="GO:0098552">
    <property type="term" value="C:side of membrane"/>
    <property type="evidence" value="ECO:0007669"/>
    <property type="project" value="UniProtKB-KW"/>
</dbReference>
<dbReference type="GO" id="GO:0005886">
    <property type="term" value="C:plasma membrane"/>
    <property type="evidence" value="ECO:0007669"/>
    <property type="project" value="UniProtKB-SubCell"/>
</dbReference>
<reference evidence="12" key="1">
    <citation type="journal article" date="2021" name="Open Biol.">
        <title>Shared evolutionary footprints suggest mitochondrial oxidative damage underlies multiple complex I losses in fungi.</title>
        <authorList>
            <person name="Schikora-Tamarit M.A."/>
            <person name="Marcet-Houben M."/>
            <person name="Nosek J."/>
            <person name="Gabaldon T."/>
        </authorList>
    </citation>
    <scope>NUCLEOTIDE SEQUENCE</scope>
    <source>
        <strain evidence="12">CBS6075</strain>
    </source>
</reference>
<dbReference type="GO" id="GO:0042124">
    <property type="term" value="F:1,3-beta-glucanosyltransferase activity"/>
    <property type="evidence" value="ECO:0007669"/>
    <property type="project" value="TreeGrafter"/>
</dbReference>
<dbReference type="AlphaFoldDB" id="A0A9P8P6D2"/>
<feature type="signal peptide" evidence="10">
    <location>
        <begin position="1"/>
        <end position="16"/>
    </location>
</feature>
<comment type="caution">
    <text evidence="12">The sequence shown here is derived from an EMBL/GenBank/DDBJ whole genome shotgun (WGS) entry which is preliminary data.</text>
</comment>
<accession>A0A9P8P6D2</accession>
<dbReference type="InterPro" id="IPR017853">
    <property type="entry name" value="GH"/>
</dbReference>
<keyword evidence="6 10" id="KW-0732">Signal</keyword>
<keyword evidence="13" id="KW-1185">Reference proteome</keyword>
<proteinExistence type="inferred from homology"/>
<feature type="region of interest" description="Disordered" evidence="11">
    <location>
        <begin position="353"/>
        <end position="382"/>
    </location>
</feature>
<evidence type="ECO:0000256" key="7">
    <source>
        <dbReference type="ARBA" id="ARBA00023136"/>
    </source>
</evidence>
<keyword evidence="5 10" id="KW-0808">Transferase</keyword>
<evidence type="ECO:0000256" key="8">
    <source>
        <dbReference type="ARBA" id="ARBA00023180"/>
    </source>
</evidence>
<evidence type="ECO:0000256" key="3">
    <source>
        <dbReference type="ARBA" id="ARBA00007528"/>
    </source>
</evidence>
<dbReference type="PANTHER" id="PTHR31468">
    <property type="entry name" value="1,3-BETA-GLUCANOSYLTRANSFERASE GAS1"/>
    <property type="match status" value="1"/>
</dbReference>
<dbReference type="SUPFAM" id="SSF51445">
    <property type="entry name" value="(Trans)glycosidases"/>
    <property type="match status" value="1"/>
</dbReference>
<evidence type="ECO:0000256" key="9">
    <source>
        <dbReference type="ARBA" id="ARBA00023288"/>
    </source>
</evidence>
<dbReference type="EMBL" id="JAEUBE010000295">
    <property type="protein sequence ID" value="KAH3666060.1"/>
    <property type="molecule type" value="Genomic_DNA"/>
</dbReference>
<dbReference type="Pfam" id="PF03198">
    <property type="entry name" value="Glyco_hydro_72"/>
    <property type="match status" value="1"/>
</dbReference>
<evidence type="ECO:0000256" key="5">
    <source>
        <dbReference type="ARBA" id="ARBA00022679"/>
    </source>
</evidence>
<keyword evidence="4 10" id="KW-0336">GPI-anchor</keyword>
<reference evidence="12" key="2">
    <citation type="submission" date="2021-01" db="EMBL/GenBank/DDBJ databases">
        <authorList>
            <person name="Schikora-Tamarit M.A."/>
        </authorList>
    </citation>
    <scope>NUCLEOTIDE SEQUENCE</scope>
    <source>
        <strain evidence="12">CBS6075</strain>
    </source>
</reference>
<keyword evidence="7 10" id="KW-0472">Membrane</keyword>
<feature type="chain" id="PRO_5040540896" description="1,3-beta-glucanosyltransferase" evidence="10">
    <location>
        <begin position="17"/>
        <end position="447"/>
    </location>
</feature>
<evidence type="ECO:0000256" key="10">
    <source>
        <dbReference type="RuleBase" id="RU361209"/>
    </source>
</evidence>
<dbReference type="GO" id="GO:0009277">
    <property type="term" value="C:fungal-type cell wall"/>
    <property type="evidence" value="ECO:0007669"/>
    <property type="project" value="UniProtKB-ARBA"/>
</dbReference>
<protein>
    <recommendedName>
        <fullName evidence="10">1,3-beta-glucanosyltransferase</fullName>
        <ecNumber evidence="10">2.4.1.-</ecNumber>
    </recommendedName>
</protein>
<dbReference type="InterPro" id="IPR004886">
    <property type="entry name" value="Glucanosyltransferase"/>
</dbReference>
<evidence type="ECO:0000256" key="11">
    <source>
        <dbReference type="SAM" id="MobiDB-lite"/>
    </source>
</evidence>
<dbReference type="FunFam" id="3.20.20.80:FF:000032">
    <property type="entry name" value="1,3-beta-glucanosyltransferase"/>
    <property type="match status" value="1"/>
</dbReference>
<dbReference type="Gene3D" id="3.20.20.80">
    <property type="entry name" value="Glycosidases"/>
    <property type="match status" value="1"/>
</dbReference>
<keyword evidence="9 10" id="KW-0449">Lipoprotein</keyword>
<evidence type="ECO:0000313" key="13">
    <source>
        <dbReference type="Proteomes" id="UP000769157"/>
    </source>
</evidence>
<evidence type="ECO:0000256" key="2">
    <source>
        <dbReference type="ARBA" id="ARBA00004589"/>
    </source>
</evidence>
<evidence type="ECO:0000313" key="12">
    <source>
        <dbReference type="EMBL" id="KAH3666060.1"/>
    </source>
</evidence>
<dbReference type="OrthoDB" id="421038at2759"/>
<dbReference type="EC" id="2.4.1.-" evidence="10"/>
<comment type="similarity">
    <text evidence="3 10">Belongs to the glycosyl hydrolase 72 family.</text>
</comment>